<reference evidence="5 6" key="1">
    <citation type="submission" date="2016-10" db="EMBL/GenBank/DDBJ databases">
        <title>Complete genome of the TMA-utilizing, human hosted archaeon Methanomethylophilus alvus Gen. nov, sp. nov., strain Mx-05, derived from a pure culture.</title>
        <authorList>
            <person name="Brugere J.-F."/>
            <person name="Ben Hania W."/>
            <person name="Chaudhary P.P."/>
            <person name="Gaci N."/>
            <person name="Borrel G."/>
            <person name="Cao Van Tuat L."/>
            <person name="Fardeau M.-L."/>
            <person name="Harris H.M.B."/>
            <person name="O'Toole P.W."/>
            <person name="Ollivier B."/>
        </authorList>
    </citation>
    <scope>NUCLEOTIDE SEQUENCE [LARGE SCALE GENOMIC DNA]</scope>
    <source>
        <strain evidence="5 6">Mx-05</strain>
    </source>
</reference>
<dbReference type="GO" id="GO:0003723">
    <property type="term" value="F:RNA binding"/>
    <property type="evidence" value="ECO:0007669"/>
    <property type="project" value="UniProtKB-KW"/>
</dbReference>
<dbReference type="Gene3D" id="3.10.290.10">
    <property type="entry name" value="RNA-binding S4 domain"/>
    <property type="match status" value="1"/>
</dbReference>
<evidence type="ECO:0000259" key="4">
    <source>
        <dbReference type="SMART" id="SM00363"/>
    </source>
</evidence>
<dbReference type="SUPFAM" id="SSF55174">
    <property type="entry name" value="Alpha-L RNA-binding motif"/>
    <property type="match status" value="1"/>
</dbReference>
<gene>
    <name evidence="5" type="ORF">BKD89_05200</name>
</gene>
<dbReference type="Proteomes" id="UP000273278">
    <property type="component" value="Chromosome"/>
</dbReference>
<dbReference type="InterPro" id="IPR002942">
    <property type="entry name" value="S4_RNA-bd"/>
</dbReference>
<dbReference type="Gene3D" id="3.30.70.1560">
    <property type="entry name" value="Alpha-L RNA-binding motif"/>
    <property type="match status" value="1"/>
</dbReference>
<dbReference type="InterPro" id="IPR020103">
    <property type="entry name" value="PsdUridine_synth_cat_dom_sf"/>
</dbReference>
<dbReference type="GO" id="GO:0001522">
    <property type="term" value="P:pseudouridine synthesis"/>
    <property type="evidence" value="ECO:0007669"/>
    <property type="project" value="InterPro"/>
</dbReference>
<dbReference type="PANTHER" id="PTHR47683">
    <property type="entry name" value="PSEUDOURIDINE SYNTHASE FAMILY PROTEIN-RELATED"/>
    <property type="match status" value="1"/>
</dbReference>
<dbReference type="InterPro" id="IPR036986">
    <property type="entry name" value="S4_RNA-bd_sf"/>
</dbReference>
<dbReference type="PROSITE" id="PS50889">
    <property type="entry name" value="S4"/>
    <property type="match status" value="1"/>
</dbReference>
<dbReference type="GO" id="GO:0006364">
    <property type="term" value="P:rRNA processing"/>
    <property type="evidence" value="ECO:0007669"/>
    <property type="project" value="UniProtKB-ARBA"/>
</dbReference>
<dbReference type="GO" id="GO:0009982">
    <property type="term" value="F:pseudouridine synthase activity"/>
    <property type="evidence" value="ECO:0007669"/>
    <property type="project" value="InterPro"/>
</dbReference>
<protein>
    <submittedName>
        <fullName evidence="5">23S rRNA pseudouridine synthase F</fullName>
    </submittedName>
</protein>
<comment type="similarity">
    <text evidence="1">Belongs to the pseudouridine synthase RsuA family.</text>
</comment>
<dbReference type="InterPro" id="IPR000748">
    <property type="entry name" value="PsdUridine_synth_RsuA/RluB/E/F"/>
</dbReference>
<feature type="domain" description="RNA-binding S4" evidence="4">
    <location>
        <begin position="6"/>
        <end position="64"/>
    </location>
</feature>
<dbReference type="EMBL" id="CP017686">
    <property type="protein sequence ID" value="AYQ55200.1"/>
    <property type="molecule type" value="Genomic_DNA"/>
</dbReference>
<dbReference type="Pfam" id="PF01479">
    <property type="entry name" value="S4"/>
    <property type="match status" value="1"/>
</dbReference>
<dbReference type="CDD" id="cd00165">
    <property type="entry name" value="S4"/>
    <property type="match status" value="1"/>
</dbReference>
<dbReference type="RefSeq" id="WP_015504948.1">
    <property type="nucleotide sequence ID" value="NZ_CAYARL010000026.1"/>
</dbReference>
<dbReference type="OMA" id="EWINNGW"/>
<keyword evidence="2" id="KW-0413">Isomerase</keyword>
<dbReference type="SUPFAM" id="SSF55120">
    <property type="entry name" value="Pseudouridine synthase"/>
    <property type="match status" value="1"/>
</dbReference>
<evidence type="ECO:0000313" key="6">
    <source>
        <dbReference type="Proteomes" id="UP000273278"/>
    </source>
</evidence>
<dbReference type="PANTHER" id="PTHR47683:SF2">
    <property type="entry name" value="RNA-BINDING S4 DOMAIN-CONTAINING PROTEIN"/>
    <property type="match status" value="1"/>
</dbReference>
<dbReference type="InterPro" id="IPR020094">
    <property type="entry name" value="TruA/RsuA/RluB/E/F_N"/>
</dbReference>
<keyword evidence="3" id="KW-0694">RNA-binding</keyword>
<dbReference type="InterPro" id="IPR006145">
    <property type="entry name" value="PsdUridine_synth_RsuA/RluA"/>
</dbReference>
<dbReference type="GeneID" id="41321841"/>
<dbReference type="InterPro" id="IPR042092">
    <property type="entry name" value="PsdUridine_s_RsuA/RluB/E/F_cat"/>
</dbReference>
<evidence type="ECO:0000256" key="1">
    <source>
        <dbReference type="ARBA" id="ARBA00008348"/>
    </source>
</evidence>
<evidence type="ECO:0000256" key="2">
    <source>
        <dbReference type="ARBA" id="ARBA00023235"/>
    </source>
</evidence>
<dbReference type="InterPro" id="IPR018496">
    <property type="entry name" value="PsdUridine_synth_RsuA/RluB_CS"/>
</dbReference>
<dbReference type="Gene3D" id="3.30.70.580">
    <property type="entry name" value="Pseudouridine synthase I, catalytic domain, N-terminal subdomain"/>
    <property type="match status" value="1"/>
</dbReference>
<dbReference type="InterPro" id="IPR050343">
    <property type="entry name" value="RsuA_PseudoU_synthase"/>
</dbReference>
<dbReference type="FunFam" id="3.30.70.1560:FF:000002">
    <property type="entry name" value="Pseudouridine synthase"/>
    <property type="match status" value="1"/>
</dbReference>
<sequence length="245" mass="27551">MAEEGVRLNKFIAEAGIASRRAADRLIEDGHVTLNGRPAVLGDKVLPEDTVCVDGNPIKRETGTAVILAFNKPRGLECTSDHGNEDNVIDFINYPKRIFTIGRLDKESEGLLLLTNDGDLANKIMRSRYGHEKEYVVSLDRDVTPEFIKGMASGVPIEEGVVTRKCKVFMEDPRTIRIILKQGLNRQIRKMCAYFGYGVVRLVRVRVMNIELGNLKSGRYRDISKKEREELMGILDKSTLAEKDN</sequence>
<evidence type="ECO:0000313" key="5">
    <source>
        <dbReference type="EMBL" id="AYQ55200.1"/>
    </source>
</evidence>
<dbReference type="NCBIfam" id="TIGR00093">
    <property type="entry name" value="pseudouridine synthase"/>
    <property type="match status" value="1"/>
</dbReference>
<dbReference type="FunFam" id="3.10.290.10:FF:000003">
    <property type="entry name" value="Pseudouridine synthase"/>
    <property type="match status" value="1"/>
</dbReference>
<dbReference type="SMART" id="SM00363">
    <property type="entry name" value="S4"/>
    <property type="match status" value="1"/>
</dbReference>
<dbReference type="PROSITE" id="PS01149">
    <property type="entry name" value="PSI_RSU"/>
    <property type="match status" value="1"/>
</dbReference>
<accession>A0A3G3IH84</accession>
<organism evidence="5 6">
    <name type="scientific">Methanomethylophilus alvi</name>
    <dbReference type="NCBI Taxonomy" id="1291540"/>
    <lineage>
        <taxon>Archaea</taxon>
        <taxon>Methanobacteriati</taxon>
        <taxon>Thermoplasmatota</taxon>
        <taxon>Thermoplasmata</taxon>
        <taxon>Methanomassiliicoccales</taxon>
        <taxon>Methanomethylophilaceae</taxon>
        <taxon>Methanomethylophilus</taxon>
    </lineage>
</organism>
<proteinExistence type="inferred from homology"/>
<evidence type="ECO:0000256" key="3">
    <source>
        <dbReference type="PROSITE-ProRule" id="PRU00182"/>
    </source>
</evidence>
<dbReference type="AlphaFoldDB" id="A0A3G3IH84"/>
<dbReference type="Pfam" id="PF00849">
    <property type="entry name" value="PseudoU_synth_2"/>
    <property type="match status" value="1"/>
</dbReference>
<name>A0A3G3IH84_9ARCH</name>